<dbReference type="Pfam" id="PF00153">
    <property type="entry name" value="Mito_carr"/>
    <property type="match status" value="3"/>
</dbReference>
<comment type="subcellular location">
    <subcellularLocation>
        <location evidence="1">Mitochondrion inner membrane</location>
        <topology evidence="1">Multi-pass membrane protein</topology>
    </subcellularLocation>
</comment>
<evidence type="ECO:0000313" key="14">
    <source>
        <dbReference type="EMBL" id="GFH61648.1"/>
    </source>
</evidence>
<organism evidence="14 15">
    <name type="scientific">Chaetoceros tenuissimus</name>
    <dbReference type="NCBI Taxonomy" id="426638"/>
    <lineage>
        <taxon>Eukaryota</taxon>
        <taxon>Sar</taxon>
        <taxon>Stramenopiles</taxon>
        <taxon>Ochrophyta</taxon>
        <taxon>Bacillariophyta</taxon>
        <taxon>Coscinodiscophyceae</taxon>
        <taxon>Chaetocerotophycidae</taxon>
        <taxon>Chaetocerotales</taxon>
        <taxon>Chaetocerotaceae</taxon>
        <taxon>Chaetoceros</taxon>
    </lineage>
</organism>
<dbReference type="InterPro" id="IPR044677">
    <property type="entry name" value="SLC25A3/Pic2/Mir1-like"/>
</dbReference>
<keyword evidence="7 12" id="KW-1133">Transmembrane helix</keyword>
<evidence type="ECO:0000256" key="6">
    <source>
        <dbReference type="ARBA" id="ARBA00022792"/>
    </source>
</evidence>
<evidence type="ECO:0000256" key="8">
    <source>
        <dbReference type="ARBA" id="ARBA00023128"/>
    </source>
</evidence>
<dbReference type="SUPFAM" id="SSF103506">
    <property type="entry name" value="Mitochondrial carrier"/>
    <property type="match status" value="1"/>
</dbReference>
<evidence type="ECO:0000313" key="15">
    <source>
        <dbReference type="Proteomes" id="UP001054902"/>
    </source>
</evidence>
<keyword evidence="4 10" id="KW-0812">Transmembrane</keyword>
<sequence length="421" mass="45646">MKSILLFLLLTASESFTPFHVIEKRSLNKRHVIATETRKKNGVVLHQHLNQQEKDTQIDTIPTNTEIQNRREFIQQASLAFVASSLLLSSSSAQAIDTDDSSIEEKLDKSTSSAQAIDTDTTSIEETLDKSFEFPIDPRYFLAGGGCASFSHGIATPFDVIKTKIQTSPQDYDEGFLPSTLKMIQEEGIGVLAKGLVPTLIGFGLEGAVKFGVYESLKPTMVQLLHMEDKFIPYLLASIGAGAVASIMLVPMERARIKVVTSGEENVGPLGGVGDLIKEDGLNAVFYGYSTMLLKQVPYTMTKQVSFELFATNLFAFATTSLALPVNEETRLLTTVASAFCASILACTISQPGDVLLTKTLKDNEGDSPIANAIQVYQDKGFAGFYAGYAARLAHVVSIVTSQLVVYDYLKQLLGLPATGS</sequence>
<feature type="transmembrane region" description="Helical" evidence="12">
    <location>
        <begin position="231"/>
        <end position="250"/>
    </location>
</feature>
<dbReference type="PANTHER" id="PTHR45671">
    <property type="entry name" value="SOLUTE CARRIER FAMILY 25 (MITOCHONDRIAL CARRIER PHOSPHATE CARRIER), MEMBER 3, LIKE-RELATED-RELATED"/>
    <property type="match status" value="1"/>
</dbReference>
<dbReference type="InterPro" id="IPR023395">
    <property type="entry name" value="MCP_dom_sf"/>
</dbReference>
<evidence type="ECO:0000256" key="3">
    <source>
        <dbReference type="ARBA" id="ARBA00022448"/>
    </source>
</evidence>
<dbReference type="EMBL" id="BLLK01000074">
    <property type="protein sequence ID" value="GFH61648.1"/>
    <property type="molecule type" value="Genomic_DNA"/>
</dbReference>
<evidence type="ECO:0000256" key="11">
    <source>
        <dbReference type="RuleBase" id="RU000488"/>
    </source>
</evidence>
<keyword evidence="9 10" id="KW-0472">Membrane</keyword>
<comment type="similarity">
    <text evidence="2 11">Belongs to the mitochondrial carrier (TC 2.A.29) family.</text>
</comment>
<feature type="repeat" description="Solcar" evidence="10">
    <location>
        <begin position="135"/>
        <end position="220"/>
    </location>
</feature>
<evidence type="ECO:0000256" key="2">
    <source>
        <dbReference type="ARBA" id="ARBA00006375"/>
    </source>
</evidence>
<accession>A0AAD3DC27</accession>
<dbReference type="AlphaFoldDB" id="A0AAD3DC27"/>
<evidence type="ECO:0000256" key="4">
    <source>
        <dbReference type="ARBA" id="ARBA00022692"/>
    </source>
</evidence>
<dbReference type="PANTHER" id="PTHR45671:SF12">
    <property type="entry name" value="MITOCHONDRIAL PHOSPHATE CARRIER PROTEIN"/>
    <property type="match status" value="1"/>
</dbReference>
<keyword evidence="3 11" id="KW-0813">Transport</keyword>
<evidence type="ECO:0000256" key="9">
    <source>
        <dbReference type="ARBA" id="ARBA00023136"/>
    </source>
</evidence>
<reference evidence="14 15" key="1">
    <citation type="journal article" date="2021" name="Sci. Rep.">
        <title>The genome of the diatom Chaetoceros tenuissimus carries an ancient integrated fragment of an extant virus.</title>
        <authorList>
            <person name="Hongo Y."/>
            <person name="Kimura K."/>
            <person name="Takaki Y."/>
            <person name="Yoshida Y."/>
            <person name="Baba S."/>
            <person name="Kobayashi G."/>
            <person name="Nagasaki K."/>
            <person name="Hano T."/>
            <person name="Tomaru Y."/>
        </authorList>
    </citation>
    <scope>NUCLEOTIDE SEQUENCE [LARGE SCALE GENOMIC DNA]</scope>
    <source>
        <strain evidence="14 15">NIES-3715</strain>
    </source>
</reference>
<feature type="repeat" description="Solcar" evidence="10">
    <location>
        <begin position="330"/>
        <end position="413"/>
    </location>
</feature>
<evidence type="ECO:0000256" key="10">
    <source>
        <dbReference type="PROSITE-ProRule" id="PRU00282"/>
    </source>
</evidence>
<name>A0AAD3DC27_9STRA</name>
<dbReference type="Proteomes" id="UP001054902">
    <property type="component" value="Unassembled WGS sequence"/>
</dbReference>
<keyword evidence="6" id="KW-0999">Mitochondrion inner membrane</keyword>
<proteinExistence type="inferred from homology"/>
<protein>
    <submittedName>
        <fullName evidence="14">Mitochondrial carrier</fullName>
    </submittedName>
</protein>
<evidence type="ECO:0000256" key="7">
    <source>
        <dbReference type="ARBA" id="ARBA00022989"/>
    </source>
</evidence>
<feature type="signal peptide" evidence="13">
    <location>
        <begin position="1"/>
        <end position="15"/>
    </location>
</feature>
<keyword evidence="13" id="KW-0732">Signal</keyword>
<evidence type="ECO:0000256" key="1">
    <source>
        <dbReference type="ARBA" id="ARBA00004448"/>
    </source>
</evidence>
<evidence type="ECO:0000256" key="5">
    <source>
        <dbReference type="ARBA" id="ARBA00022737"/>
    </source>
</evidence>
<dbReference type="GO" id="GO:0005315">
    <property type="term" value="F:phosphate transmembrane transporter activity"/>
    <property type="evidence" value="ECO:0007669"/>
    <property type="project" value="InterPro"/>
</dbReference>
<feature type="repeat" description="Solcar" evidence="10">
    <location>
        <begin position="229"/>
        <end position="313"/>
    </location>
</feature>
<dbReference type="GO" id="GO:0005743">
    <property type="term" value="C:mitochondrial inner membrane"/>
    <property type="evidence" value="ECO:0007669"/>
    <property type="project" value="UniProtKB-SubCell"/>
</dbReference>
<keyword evidence="8" id="KW-0496">Mitochondrion</keyword>
<keyword evidence="5" id="KW-0677">Repeat</keyword>
<dbReference type="GO" id="GO:1990547">
    <property type="term" value="P:mitochondrial phosphate ion transmembrane transport"/>
    <property type="evidence" value="ECO:0007669"/>
    <property type="project" value="InterPro"/>
</dbReference>
<gene>
    <name evidence="14" type="ORF">CTEN210_18124</name>
</gene>
<dbReference type="PROSITE" id="PS50920">
    <property type="entry name" value="SOLCAR"/>
    <property type="match status" value="3"/>
</dbReference>
<dbReference type="Gene3D" id="1.50.40.10">
    <property type="entry name" value="Mitochondrial carrier domain"/>
    <property type="match status" value="1"/>
</dbReference>
<evidence type="ECO:0000256" key="12">
    <source>
        <dbReference type="SAM" id="Phobius"/>
    </source>
</evidence>
<feature type="chain" id="PRO_5042004963" evidence="13">
    <location>
        <begin position="16"/>
        <end position="421"/>
    </location>
</feature>
<comment type="caution">
    <text evidence="14">The sequence shown here is derived from an EMBL/GenBank/DDBJ whole genome shotgun (WGS) entry which is preliminary data.</text>
</comment>
<dbReference type="InterPro" id="IPR018108">
    <property type="entry name" value="MCP_transmembrane"/>
</dbReference>
<evidence type="ECO:0000256" key="13">
    <source>
        <dbReference type="SAM" id="SignalP"/>
    </source>
</evidence>
<keyword evidence="15" id="KW-1185">Reference proteome</keyword>